<evidence type="ECO:0000313" key="3">
    <source>
        <dbReference type="EMBL" id="EAR82275.2"/>
    </source>
</evidence>
<reference evidence="4" key="1">
    <citation type="journal article" date="2006" name="PLoS Biol.">
        <title>Macronuclear genome sequence of the ciliate Tetrahymena thermophila, a model eukaryote.</title>
        <authorList>
            <person name="Eisen J.A."/>
            <person name="Coyne R.S."/>
            <person name="Wu M."/>
            <person name="Wu D."/>
            <person name="Thiagarajan M."/>
            <person name="Wortman J.R."/>
            <person name="Badger J.H."/>
            <person name="Ren Q."/>
            <person name="Amedeo P."/>
            <person name="Jones K.M."/>
            <person name="Tallon L.J."/>
            <person name="Delcher A.L."/>
            <person name="Salzberg S.L."/>
            <person name="Silva J.C."/>
            <person name="Haas B.J."/>
            <person name="Majoros W.H."/>
            <person name="Farzad M."/>
            <person name="Carlton J.M."/>
            <person name="Smith R.K. Jr."/>
            <person name="Garg J."/>
            <person name="Pearlman R.E."/>
            <person name="Karrer K.M."/>
            <person name="Sun L."/>
            <person name="Manning G."/>
            <person name="Elde N.C."/>
            <person name="Turkewitz A.P."/>
            <person name="Asai D.J."/>
            <person name="Wilkes D.E."/>
            <person name="Wang Y."/>
            <person name="Cai H."/>
            <person name="Collins K."/>
            <person name="Stewart B.A."/>
            <person name="Lee S.R."/>
            <person name="Wilamowska K."/>
            <person name="Weinberg Z."/>
            <person name="Ruzzo W.L."/>
            <person name="Wloga D."/>
            <person name="Gaertig J."/>
            <person name="Frankel J."/>
            <person name="Tsao C.-C."/>
            <person name="Gorovsky M.A."/>
            <person name="Keeling P.J."/>
            <person name="Waller R.F."/>
            <person name="Patron N.J."/>
            <person name="Cherry J.M."/>
            <person name="Stover N.A."/>
            <person name="Krieger C.J."/>
            <person name="del Toro C."/>
            <person name="Ryder H.F."/>
            <person name="Williamson S.C."/>
            <person name="Barbeau R.A."/>
            <person name="Hamilton E.P."/>
            <person name="Orias E."/>
        </authorList>
    </citation>
    <scope>NUCLEOTIDE SEQUENCE [LARGE SCALE GENOMIC DNA]</scope>
    <source>
        <strain evidence="4">SB210</strain>
    </source>
</reference>
<name>Q22AG7_TETTS</name>
<dbReference type="eggNOG" id="KOG0412">
    <property type="taxonomic scope" value="Eukaryota"/>
</dbReference>
<dbReference type="EMBL" id="GG662573">
    <property type="protein sequence ID" value="EAR82275.2"/>
    <property type="molecule type" value="Genomic_DNA"/>
</dbReference>
<keyword evidence="4" id="KW-1185">Reference proteome</keyword>
<keyword evidence="1" id="KW-0175">Coiled coil</keyword>
<evidence type="ECO:0000259" key="2">
    <source>
        <dbReference type="Pfam" id="PF20662"/>
    </source>
</evidence>
<evidence type="ECO:0000256" key="1">
    <source>
        <dbReference type="SAM" id="Coils"/>
    </source>
</evidence>
<proteinExistence type="predicted"/>
<dbReference type="InParanoid" id="Q22AG7"/>
<protein>
    <submittedName>
        <fullName evidence="3">Oligomeric subunit 4, putative</fullName>
    </submittedName>
</protein>
<dbReference type="GeneID" id="7827816"/>
<sequence>MLEELEKHIQKEKQQYKNKKQAIESKLSQMPISLESENKNSNLTRGLQESQIAFKELQMHSKTIEQSVQEIQNISQSALMNFETLKYRKMNIEQIINTMTAFQELRRILPLLDKCAETKNIDEANRHMKNYKTFQQNLICEFNKKDFEYKEEVFKKLVDMAKNEFEEALKKNDTVRLHKCTELSEYLGFSENSLDRVISVYQMELKEQLQKIENELFAKVPTNYKSNQDFKDYNFPFSQHYINILQKLAQAIGTYKDNIYAFYKLEGIFTILKKLVNETAESYINSLYKKLYNYYEIDKINPEYIHNASKQDVDRVDFFCEEVSNISNQNEHFNQHIIQIVNELIEKEPLKQEHKAKQMNLVKQNVVQMQTNNKMLEVMGHFLKYQKSYTKNQINQIIKDSPAFIRLWNFDKVFFFNFIESEESLFNIQKLHEYLDEIFFIIKNCALRALESLNKSTACAILNFISQQVIHEDVYYINEKLISKWLKRENFNTQAISFNNRYIVHNTFVTVLFNNIQMLKTYIQKLSQQLLQSVQELFPDEDNGMLIASIEEINDINDLRFSEFMKQKMKILVDQLKLTIKSQLEDLKNINFTMNESQQQEYEKGSTYSTDLKMKFSQYLNQWKNQFTKENYELFMTEFCQMLAENFERVITDNKKYHLMGAFLLDKEIRNIVNFLQNVTLANVKPCFQRLQIICEILKLENNQELQEFCTLGTGDFSRDDIRKIIRLRTDFK</sequence>
<dbReference type="KEGG" id="tet:TTHERM_01228920"/>
<dbReference type="RefSeq" id="XP_001029938.2">
    <property type="nucleotide sequence ID" value="XM_001029938.3"/>
</dbReference>
<dbReference type="Proteomes" id="UP000009168">
    <property type="component" value="Unassembled WGS sequence"/>
</dbReference>
<feature type="coiled-coil region" evidence="1">
    <location>
        <begin position="2"/>
        <end position="29"/>
    </location>
</feature>
<dbReference type="AlphaFoldDB" id="Q22AG7"/>
<dbReference type="PANTHER" id="PTHR24016">
    <property type="entry name" value="CONSERVED OLIGOMERIC GOLGI COMPLEX SUBUNIT 4"/>
    <property type="match status" value="1"/>
</dbReference>
<gene>
    <name evidence="3" type="ORF">TTHERM_01228920</name>
</gene>
<dbReference type="HOGENOM" id="CLU_383329_0_0_1"/>
<dbReference type="PANTHER" id="PTHR24016:SF0">
    <property type="entry name" value="CONSERVED OLIGOMERIC GOLGI COMPLEX SUBUNIT 4"/>
    <property type="match status" value="1"/>
</dbReference>
<dbReference type="InterPro" id="IPR048682">
    <property type="entry name" value="COG4"/>
</dbReference>
<dbReference type="Pfam" id="PF20662">
    <property type="entry name" value="COG4_C"/>
    <property type="match status" value="1"/>
</dbReference>
<dbReference type="STRING" id="312017.Q22AG7"/>
<evidence type="ECO:0000313" key="4">
    <source>
        <dbReference type="Proteomes" id="UP000009168"/>
    </source>
</evidence>
<dbReference type="Gene3D" id="1.20.58.1970">
    <property type="match status" value="1"/>
</dbReference>
<accession>Q22AG7</accession>
<feature type="domain" description="Conserved oligomeric Golgi complex subunit 4 C-terminal" evidence="2">
    <location>
        <begin position="510"/>
        <end position="706"/>
    </location>
</feature>
<dbReference type="OrthoDB" id="47059at2759"/>
<organism evidence="3 4">
    <name type="scientific">Tetrahymena thermophila (strain SB210)</name>
    <dbReference type="NCBI Taxonomy" id="312017"/>
    <lineage>
        <taxon>Eukaryota</taxon>
        <taxon>Sar</taxon>
        <taxon>Alveolata</taxon>
        <taxon>Ciliophora</taxon>
        <taxon>Intramacronucleata</taxon>
        <taxon>Oligohymenophorea</taxon>
        <taxon>Hymenostomatida</taxon>
        <taxon>Tetrahymenina</taxon>
        <taxon>Tetrahymenidae</taxon>
        <taxon>Tetrahymena</taxon>
    </lineage>
</organism>
<dbReference type="InterPro" id="IPR048684">
    <property type="entry name" value="COG4_C"/>
</dbReference>